<protein>
    <submittedName>
        <fullName evidence="6">Zgc:</fullName>
    </submittedName>
</protein>
<comment type="similarity">
    <text evidence="2">Belongs to the PKI family.</text>
</comment>
<dbReference type="GO" id="GO:0004862">
    <property type="term" value="F:cAMP-dependent protein kinase inhibitor activity"/>
    <property type="evidence" value="ECO:0007669"/>
    <property type="project" value="InterPro"/>
</dbReference>
<keyword evidence="3" id="KW-0649">Protein kinase inhibitor</keyword>
<evidence type="ECO:0000256" key="1">
    <source>
        <dbReference type="ARBA" id="ARBA00002844"/>
    </source>
</evidence>
<evidence type="ECO:0000313" key="6">
    <source>
        <dbReference type="WBParaSite" id="PTRK_0000588800.1"/>
    </source>
</evidence>
<feature type="compositionally biased region" description="Polar residues" evidence="4">
    <location>
        <begin position="67"/>
        <end position="78"/>
    </location>
</feature>
<evidence type="ECO:0000256" key="2">
    <source>
        <dbReference type="ARBA" id="ARBA00006393"/>
    </source>
</evidence>
<dbReference type="AlphaFoldDB" id="A0A0N4ZE54"/>
<keyword evidence="5" id="KW-1185">Reference proteome</keyword>
<evidence type="ECO:0000256" key="3">
    <source>
        <dbReference type="ARBA" id="ARBA00023013"/>
    </source>
</evidence>
<comment type="function">
    <text evidence="1">Extremely potent competitive inhibitor of cAMP-dependent protein kinase activity, this protein interacts with the catalytic subunit of the enzyme after the cAMP-induced dissociation of its regulatory chains.</text>
</comment>
<feature type="compositionally biased region" description="Basic and acidic residues" evidence="4">
    <location>
        <begin position="35"/>
        <end position="52"/>
    </location>
</feature>
<name>A0A0N4ZE54_PARTI</name>
<accession>A0A0N4ZE54</accession>
<evidence type="ECO:0000313" key="5">
    <source>
        <dbReference type="Proteomes" id="UP000038045"/>
    </source>
</evidence>
<organism evidence="5 6">
    <name type="scientific">Parastrongyloides trichosuri</name>
    <name type="common">Possum-specific nematode worm</name>
    <dbReference type="NCBI Taxonomy" id="131310"/>
    <lineage>
        <taxon>Eukaryota</taxon>
        <taxon>Metazoa</taxon>
        <taxon>Ecdysozoa</taxon>
        <taxon>Nematoda</taxon>
        <taxon>Chromadorea</taxon>
        <taxon>Rhabditida</taxon>
        <taxon>Tylenchina</taxon>
        <taxon>Panagrolaimomorpha</taxon>
        <taxon>Strongyloidoidea</taxon>
        <taxon>Strongyloididae</taxon>
        <taxon>Parastrongyloides</taxon>
    </lineage>
</organism>
<evidence type="ECO:0000256" key="4">
    <source>
        <dbReference type="SAM" id="MobiDB-lite"/>
    </source>
</evidence>
<reference evidence="6" key="1">
    <citation type="submission" date="2017-02" db="UniProtKB">
        <authorList>
            <consortium name="WormBaseParasite"/>
        </authorList>
    </citation>
    <scope>IDENTIFICATION</scope>
</reference>
<dbReference type="WBParaSite" id="PTRK_0000588800.1">
    <property type="protein sequence ID" value="PTRK_0000588800.1"/>
    <property type="gene ID" value="PTRK_0000588800"/>
</dbReference>
<dbReference type="Pfam" id="PF02827">
    <property type="entry name" value="PKI"/>
    <property type="match status" value="1"/>
</dbReference>
<dbReference type="InterPro" id="IPR004171">
    <property type="entry name" value="cAMP_dep_PKI"/>
</dbReference>
<dbReference type="Proteomes" id="UP000038045">
    <property type="component" value="Unplaced"/>
</dbReference>
<proteinExistence type="inferred from homology"/>
<sequence>MSECDTSTCTGNEDNIQDIFILSSRRGRRNALHEYSKEHTDATAHQLSDKFSEMGTNCGEDNDNENRQQQPIPNTGEC</sequence>
<feature type="region of interest" description="Disordered" evidence="4">
    <location>
        <begin position="35"/>
        <end position="78"/>
    </location>
</feature>